<dbReference type="GO" id="GO:0009159">
    <property type="term" value="P:deoxyribonucleoside monophosphate catabolic process"/>
    <property type="evidence" value="ECO:0007669"/>
    <property type="project" value="InterPro"/>
</dbReference>
<feature type="region of interest" description="Disordered" evidence="7">
    <location>
        <begin position="1"/>
        <end position="157"/>
    </location>
</feature>
<feature type="binding site" description="in other chain" evidence="6">
    <location>
        <position position="166"/>
    </location>
    <ligand>
        <name>substrate</name>
        <note>ligand shared between homodimeric partners</note>
    </ligand>
</feature>
<dbReference type="PANTHER" id="PTHR15364">
    <property type="entry name" value="2'-DEOXYNUCLEOSIDE 5'-PHOSPHATE N-HYDROLASE 1"/>
    <property type="match status" value="1"/>
</dbReference>
<feature type="compositionally biased region" description="Basic residues" evidence="7">
    <location>
        <begin position="36"/>
        <end position="46"/>
    </location>
</feature>
<proteinExistence type="inferred from homology"/>
<dbReference type="OrthoDB" id="9685039at2759"/>
<name>A0A6J3RYF8_TURTR</name>
<dbReference type="Gene3D" id="3.40.50.450">
    <property type="match status" value="1"/>
</dbReference>
<dbReference type="Proteomes" id="UP000245320">
    <property type="component" value="Chromosome 10"/>
</dbReference>
<feature type="compositionally biased region" description="Low complexity" evidence="7">
    <location>
        <begin position="20"/>
        <end position="35"/>
    </location>
</feature>
<dbReference type="SUPFAM" id="SSF52309">
    <property type="entry name" value="N-(deoxy)ribosyltransferase-like"/>
    <property type="match status" value="1"/>
</dbReference>
<protein>
    <recommendedName>
        <fullName evidence="6">2'-deoxynucleoside 5'-phosphate N-hydrolase 1</fullName>
        <ecNumber evidence="6">3.2.2.-</ecNumber>
    </recommendedName>
    <alternativeName>
        <fullName evidence="6">c-Myc-responsive protein RCL</fullName>
    </alternativeName>
</protein>
<keyword evidence="6" id="KW-0539">Nucleus</keyword>
<comment type="catalytic activity">
    <reaction evidence="5">
        <text>5-hydroxymethyl-dUMP + H2O = 5-hydroxymethyluracil + 2-deoxy-D-ribose 5-phosphate</text>
        <dbReference type="Rhea" id="RHEA:77099"/>
        <dbReference type="ChEBI" id="CHEBI:15377"/>
        <dbReference type="ChEBI" id="CHEBI:16964"/>
        <dbReference type="ChEBI" id="CHEBI:62877"/>
        <dbReference type="ChEBI" id="CHEBI:90409"/>
    </reaction>
    <physiologicalReaction direction="left-to-right" evidence="5">
        <dbReference type="Rhea" id="RHEA:77100"/>
    </physiologicalReaction>
</comment>
<dbReference type="GeneID" id="101338755"/>
<dbReference type="CTD" id="10591"/>
<dbReference type="InterPro" id="IPR051239">
    <property type="entry name" value="2'-dNMP_N-hydrolase"/>
</dbReference>
<gene>
    <name evidence="6 9" type="primary">DNPH1</name>
    <name evidence="6" type="synonym">RCL</name>
</gene>
<comment type="function">
    <text evidence="6">Catalyzes the cleavage of the N-glycosidic bond of deoxyribonucleoside 5'-monophosphates to yield deoxyribose 5-phosphate and a purine or pyrimidine base. Deoxyribonucleoside 5'-monophosphates containing purine bases are preferred to those containing pyrimidine bases.</text>
</comment>
<dbReference type="RefSeq" id="XP_033719551.1">
    <property type="nucleotide sequence ID" value="XM_033863660.1"/>
</dbReference>
<dbReference type="InterPro" id="IPR007710">
    <property type="entry name" value="Nucleoside_deoxyribTrfase"/>
</dbReference>
<organism evidence="8 9">
    <name type="scientific">Tursiops truncatus</name>
    <name type="common">Atlantic bottle-nosed dolphin</name>
    <name type="synonym">Delphinus truncatus</name>
    <dbReference type="NCBI Taxonomy" id="9739"/>
    <lineage>
        <taxon>Eukaryota</taxon>
        <taxon>Metazoa</taxon>
        <taxon>Chordata</taxon>
        <taxon>Craniata</taxon>
        <taxon>Vertebrata</taxon>
        <taxon>Euteleostomi</taxon>
        <taxon>Mammalia</taxon>
        <taxon>Eutheria</taxon>
        <taxon>Laurasiatheria</taxon>
        <taxon>Artiodactyla</taxon>
        <taxon>Whippomorpha</taxon>
        <taxon>Cetacea</taxon>
        <taxon>Odontoceti</taxon>
        <taxon>Delphinidae</taxon>
        <taxon>Tursiops</taxon>
    </lineage>
</organism>
<sequence>MGSQKETPPRPPPGRPAPPRLASARLASPALSPLRLRLRLRRRRQRLQAAHPPGTGRRGGGGGGGSVRCWESRSLRRRWRRPPDRDHPGPARPGSFSGDGDGGGSGRCGHSCTGAPRAGRITCRRRAPPGAGREVRRLRPERAEPGRPSLYFGGSIPGGREDRELYGRIVSRLRRFGAELTEHLAAADQGAGGEEAAGGDRLIHEQDPAWLQQAEEVAQPSLGIGYELDRAVARSKPVLCLFRPQSDRMLSDTIRGVAEGSQVQVWGYEAAEAADPPERWLLP</sequence>
<comment type="catalytic activity">
    <reaction evidence="6">
        <text>a pyrimidine 2'-deoxyribonucleoside 5'-phosphate + H2O = a pyrimidine nucleobase + 2-deoxy-D-ribose 5-phosphate</text>
        <dbReference type="Rhea" id="RHEA:57852"/>
        <dbReference type="ChEBI" id="CHEBI:15377"/>
        <dbReference type="ChEBI" id="CHEBI:26432"/>
        <dbReference type="ChEBI" id="CHEBI:62877"/>
        <dbReference type="ChEBI" id="CHEBI:142209"/>
    </reaction>
</comment>
<evidence type="ECO:0000313" key="9">
    <source>
        <dbReference type="RefSeq" id="XP_033719551.1"/>
    </source>
</evidence>
<dbReference type="EC" id="3.2.2.-" evidence="6"/>
<evidence type="ECO:0000256" key="4">
    <source>
        <dbReference type="ARBA" id="ARBA00023295"/>
    </source>
</evidence>
<dbReference type="GO" id="GO:0042803">
    <property type="term" value="F:protein homodimerization activity"/>
    <property type="evidence" value="ECO:0007669"/>
    <property type="project" value="UniProtKB-UniRule"/>
</dbReference>
<dbReference type="InParanoid" id="A0A6J3RYF8"/>
<feature type="compositionally biased region" description="Gly residues" evidence="7">
    <location>
        <begin position="56"/>
        <end position="66"/>
    </location>
</feature>
<keyword evidence="6" id="KW-0963">Cytoplasm</keyword>
<evidence type="ECO:0000256" key="5">
    <source>
        <dbReference type="ARBA" id="ARBA00047460"/>
    </source>
</evidence>
<dbReference type="PANTHER" id="PTHR15364:SF0">
    <property type="entry name" value="2'-DEOXYNUCLEOSIDE 5'-PHOSPHATE N-HYDROLASE 1"/>
    <property type="match status" value="1"/>
</dbReference>
<dbReference type="AlphaFoldDB" id="A0A6J3RYF8"/>
<comment type="subunit">
    <text evidence="1 6">Monomer and homodimer.</text>
</comment>
<dbReference type="GO" id="GO:0005634">
    <property type="term" value="C:nucleus"/>
    <property type="evidence" value="ECO:0007669"/>
    <property type="project" value="UniProtKB-SubCell"/>
</dbReference>
<feature type="compositionally biased region" description="Basic and acidic residues" evidence="7">
    <location>
        <begin position="133"/>
        <end position="145"/>
    </location>
</feature>
<dbReference type="GO" id="GO:0070694">
    <property type="term" value="F:5-hydroxymethyl-dUMP N-hydrolase activity"/>
    <property type="evidence" value="ECO:0007669"/>
    <property type="project" value="InterPro"/>
</dbReference>
<comment type="similarity">
    <text evidence="6">Belongs to the 2'-deoxynucleoside 5'-phosphate N-hydrolase 1 family.</text>
</comment>
<keyword evidence="3 6" id="KW-0546">Nucleotide metabolism</keyword>
<comment type="caution">
    <text evidence="6">Lacks conserved residue(s) required for the propagation of feature annotation.</text>
</comment>
<comment type="subcellular location">
    <subcellularLocation>
        <location evidence="6">Cytoplasm</location>
    </subcellularLocation>
    <subcellularLocation>
        <location evidence="6">Nucleus</location>
    </subcellularLocation>
</comment>
<dbReference type="GO" id="GO:0005737">
    <property type="term" value="C:cytoplasm"/>
    <property type="evidence" value="ECO:0007669"/>
    <property type="project" value="UniProtKB-SubCell"/>
</dbReference>
<dbReference type="Pfam" id="PF05014">
    <property type="entry name" value="Nuc_deoxyrib_tr"/>
    <property type="match status" value="1"/>
</dbReference>
<reference evidence="9" key="1">
    <citation type="submission" date="2025-08" db="UniProtKB">
        <authorList>
            <consortium name="RefSeq"/>
        </authorList>
    </citation>
    <scope>IDENTIFICATION</scope>
    <source>
        <tissue evidence="9">Spleen</tissue>
    </source>
</reference>
<keyword evidence="4 6" id="KW-0326">Glycosidase</keyword>
<evidence type="ECO:0000256" key="3">
    <source>
        <dbReference type="ARBA" id="ARBA00023080"/>
    </source>
</evidence>
<evidence type="ECO:0000256" key="6">
    <source>
        <dbReference type="HAMAP-Rule" id="MF_03036"/>
    </source>
</evidence>
<keyword evidence="2 6" id="KW-0378">Hydrolase</keyword>
<evidence type="ECO:0000256" key="7">
    <source>
        <dbReference type="SAM" id="MobiDB-lite"/>
    </source>
</evidence>
<dbReference type="GO" id="GO:0009116">
    <property type="term" value="P:nucleoside metabolic process"/>
    <property type="evidence" value="ECO:0007669"/>
    <property type="project" value="UniProtKB-UniRule"/>
</dbReference>
<evidence type="ECO:0000256" key="1">
    <source>
        <dbReference type="ARBA" id="ARBA00011407"/>
    </source>
</evidence>
<accession>A0A6J3RYF8</accession>
<dbReference type="HAMAP" id="MF_03036">
    <property type="entry name" value="Nuc_phosphate_hydrolase"/>
    <property type="match status" value="1"/>
</dbReference>
<keyword evidence="8" id="KW-1185">Reference proteome</keyword>
<dbReference type="InterPro" id="IPR028607">
    <property type="entry name" value="DNPH1"/>
</dbReference>
<feature type="binding site" description="in other chain" evidence="6">
    <location>
        <position position="227"/>
    </location>
    <ligand>
        <name>substrate</name>
        <note>ligand shared between homodimeric partners</note>
    </ligand>
</feature>
<feature type="compositionally biased region" description="Pro residues" evidence="7">
    <location>
        <begin position="9"/>
        <end position="19"/>
    </location>
</feature>
<comment type="catalytic activity">
    <reaction evidence="6">
        <text>a purine 2'-deoxyribonucleoside 5'-phosphate + H2O = a purine nucleobase + 2-deoxy-D-ribose 5-phosphate</text>
        <dbReference type="Rhea" id="RHEA:51132"/>
        <dbReference type="ChEBI" id="CHEBI:15377"/>
        <dbReference type="ChEBI" id="CHEBI:26386"/>
        <dbReference type="ChEBI" id="CHEBI:62877"/>
        <dbReference type="ChEBI" id="CHEBI:142198"/>
    </reaction>
</comment>
<evidence type="ECO:0000313" key="8">
    <source>
        <dbReference type="Proteomes" id="UP000245320"/>
    </source>
</evidence>
<evidence type="ECO:0000256" key="2">
    <source>
        <dbReference type="ARBA" id="ARBA00022801"/>
    </source>
</evidence>
<dbReference type="GO" id="GO:0009117">
    <property type="term" value="P:nucleotide metabolic process"/>
    <property type="evidence" value="ECO:0007669"/>
    <property type="project" value="UniProtKB-KW"/>
</dbReference>
<feature type="compositionally biased region" description="Gly residues" evidence="7">
    <location>
        <begin position="97"/>
        <end position="107"/>
    </location>
</feature>